<name>A0A557QYC2_9RHOO</name>
<dbReference type="AlphaFoldDB" id="A0A557QYC2"/>
<keyword evidence="4" id="KW-1185">Reference proteome</keyword>
<sequence>MRALSYFFVIFAIFLAPLGVAVARHLADDTQATDWRTARRDSTGIAPLPAQTPEAVIHVYAARAFRWRGAFGVHTWIAAKPQGADAYTRFEVVGWGVSQGRNAVRVGEGVPDGYWYGNAPTLIRALRGGDEVDALIERLRAAATAYPHQHEYRVWPGPNSNTFIAYLGRAVPELHLDLPPTAIGKDYLPDTGVFARAPSGGGFQVSLAGLLGVTLAAEEGLEINLLGLSLGLDLSPPALKLPGVGRIGMSEE</sequence>
<dbReference type="EMBL" id="VMNK01000006">
    <property type="protein sequence ID" value="TVO57899.1"/>
    <property type="molecule type" value="Genomic_DNA"/>
</dbReference>
<dbReference type="Proteomes" id="UP000319502">
    <property type="component" value="Unassembled WGS sequence"/>
</dbReference>
<dbReference type="Pfam" id="PF12570">
    <property type="entry name" value="DUF3750"/>
    <property type="match status" value="1"/>
</dbReference>
<comment type="caution">
    <text evidence="1">The sequence shown here is derived from an EMBL/GenBank/DDBJ whole genome shotgun (WGS) entry which is preliminary data.</text>
</comment>
<evidence type="ECO:0000313" key="4">
    <source>
        <dbReference type="Proteomes" id="UP000319502"/>
    </source>
</evidence>
<dbReference type="EMBL" id="VMNI01000006">
    <property type="protein sequence ID" value="TVO78271.1"/>
    <property type="molecule type" value="Genomic_DNA"/>
</dbReference>
<evidence type="ECO:0000313" key="3">
    <source>
        <dbReference type="Proteomes" id="UP000318349"/>
    </source>
</evidence>
<dbReference type="InterPro" id="IPR022224">
    <property type="entry name" value="DUF3750"/>
</dbReference>
<dbReference type="OrthoDB" id="199084at2"/>
<reference evidence="3 4" key="1">
    <citation type="submission" date="2019-07" db="EMBL/GenBank/DDBJ databases">
        <title>The pathways for chlorine oxyanion respiration interact through the shared metabolite chlorate.</title>
        <authorList>
            <person name="Barnum T.P."/>
            <person name="Cheng Y."/>
            <person name="Hill K.A."/>
            <person name="Lucas L.N."/>
            <person name="Carlson H.K."/>
            <person name="Coates J.D."/>
        </authorList>
    </citation>
    <scope>NUCLEOTIDE SEQUENCE [LARGE SCALE GENOMIC DNA]</scope>
    <source>
        <strain evidence="2 3">SFB-1</strain>
        <strain evidence="1 4">SFB-3</strain>
    </source>
</reference>
<dbReference type="Proteomes" id="UP000318349">
    <property type="component" value="Unassembled WGS sequence"/>
</dbReference>
<evidence type="ECO:0000313" key="1">
    <source>
        <dbReference type="EMBL" id="TVO57899.1"/>
    </source>
</evidence>
<gene>
    <name evidence="2" type="ORF">FHP89_05940</name>
    <name evidence="1" type="ORF">FHP91_08240</name>
</gene>
<evidence type="ECO:0000313" key="2">
    <source>
        <dbReference type="EMBL" id="TVO78271.1"/>
    </source>
</evidence>
<organism evidence="1 4">
    <name type="scientific">Denitromonas halophila</name>
    <dbReference type="NCBI Taxonomy" id="1629404"/>
    <lineage>
        <taxon>Bacteria</taxon>
        <taxon>Pseudomonadati</taxon>
        <taxon>Pseudomonadota</taxon>
        <taxon>Betaproteobacteria</taxon>
        <taxon>Rhodocyclales</taxon>
        <taxon>Zoogloeaceae</taxon>
        <taxon>Denitromonas</taxon>
    </lineage>
</organism>
<protein>
    <submittedName>
        <fullName evidence="1">DUF3750 domain-containing protein</fullName>
    </submittedName>
</protein>
<accession>A0A557QYC2</accession>
<proteinExistence type="predicted"/>